<comment type="caution">
    <text evidence="7">The sequence shown here is derived from an EMBL/GenBank/DDBJ whole genome shotgun (WGS) entry which is preliminary data.</text>
</comment>
<dbReference type="GO" id="GO:0004553">
    <property type="term" value="F:hydrolase activity, hydrolyzing O-glycosyl compounds"/>
    <property type="evidence" value="ECO:0007669"/>
    <property type="project" value="InterPro"/>
</dbReference>
<dbReference type="SUPFAM" id="SSF51445">
    <property type="entry name" value="(Trans)glycosidases"/>
    <property type="match status" value="1"/>
</dbReference>
<keyword evidence="2" id="KW-0732">Signal</keyword>
<accession>A0A1Y3BSA4</accession>
<evidence type="ECO:0000313" key="7">
    <source>
        <dbReference type="EMBL" id="OTF82446.1"/>
    </source>
</evidence>
<evidence type="ECO:0000256" key="5">
    <source>
        <dbReference type="ARBA" id="ARBA00023295"/>
    </source>
</evidence>
<comment type="similarity">
    <text evidence="1">Belongs to the glycosyl hydrolase 35 family.</text>
</comment>
<evidence type="ECO:0000259" key="6">
    <source>
        <dbReference type="Pfam" id="PF01301"/>
    </source>
</evidence>
<feature type="domain" description="Glycoside hydrolase 35 catalytic" evidence="6">
    <location>
        <begin position="37"/>
        <end position="303"/>
    </location>
</feature>
<evidence type="ECO:0000256" key="1">
    <source>
        <dbReference type="ARBA" id="ARBA00009809"/>
    </source>
</evidence>
<gene>
    <name evidence="7" type="ORF">BLA29_002718</name>
</gene>
<dbReference type="Proteomes" id="UP000194236">
    <property type="component" value="Unassembled WGS sequence"/>
</dbReference>
<dbReference type="InterPro" id="IPR017853">
    <property type="entry name" value="GH"/>
</dbReference>
<protein>
    <recommendedName>
        <fullName evidence="6">Glycoside hydrolase 35 catalytic domain-containing protein</fullName>
    </recommendedName>
</protein>
<keyword evidence="3" id="KW-0378">Hydrolase</keyword>
<keyword evidence="8" id="KW-1185">Reference proteome</keyword>
<dbReference type="FunFam" id="3.20.20.80:FF:000017">
    <property type="entry name" value="Beta-galactosidase"/>
    <property type="match status" value="1"/>
</dbReference>
<dbReference type="EMBL" id="MUJZ01008429">
    <property type="protein sequence ID" value="OTF82446.1"/>
    <property type="molecule type" value="Genomic_DNA"/>
</dbReference>
<dbReference type="OrthoDB" id="6494933at2759"/>
<dbReference type="InterPro" id="IPR001944">
    <property type="entry name" value="Glycoside_Hdrlase_35"/>
</dbReference>
<dbReference type="InterPro" id="IPR031330">
    <property type="entry name" value="Gly_Hdrlase_35_cat"/>
</dbReference>
<evidence type="ECO:0000256" key="2">
    <source>
        <dbReference type="ARBA" id="ARBA00022729"/>
    </source>
</evidence>
<dbReference type="GO" id="GO:0005975">
    <property type="term" value="P:carbohydrate metabolic process"/>
    <property type="evidence" value="ECO:0007669"/>
    <property type="project" value="InterPro"/>
</dbReference>
<sequence length="303" mass="35111">MHLCRNLIKFNFHHQEIQKKFLSSPKRSFTVDENLGTFLKDGQPFRYVSGSMHYFRIPEEYWRDRLQKARQGGLNTIQTYIEWSSHQPEPNIYDFSGNLNFSKYFETAQQLNLMVIIRLGPFIASERDNMGLPYWLASKNATMRYRTSDPSFLRHVSKWYDKMLPLLVPHLYVNGGPIIMAQVENEYGSYAVIDDVYKTWLRDLFQHHLGPDLLLFTVDGDSNDYLSRGTIDHVYPTVDFGPGTKILESFSIQNLYSDGGPSVNTEYYTGWFDCWGSPHSTNSFDDVVKSFDEMLAANASVNL</sequence>
<reference evidence="7 8" key="1">
    <citation type="submission" date="2017-03" db="EMBL/GenBank/DDBJ databases">
        <title>Genome Survey of Euroglyphus maynei.</title>
        <authorList>
            <person name="Arlian L.G."/>
            <person name="Morgan M.S."/>
            <person name="Rider S.D."/>
        </authorList>
    </citation>
    <scope>NUCLEOTIDE SEQUENCE [LARGE SCALE GENOMIC DNA]</scope>
    <source>
        <strain evidence="7">Arlian Lab</strain>
        <tissue evidence="7">Whole body</tissue>
    </source>
</reference>
<keyword evidence="5" id="KW-0326">Glycosidase</keyword>
<keyword evidence="4" id="KW-0325">Glycoprotein</keyword>
<evidence type="ECO:0000256" key="3">
    <source>
        <dbReference type="ARBA" id="ARBA00022801"/>
    </source>
</evidence>
<evidence type="ECO:0000256" key="4">
    <source>
        <dbReference type="ARBA" id="ARBA00023180"/>
    </source>
</evidence>
<name>A0A1Y3BSA4_EURMA</name>
<dbReference type="PANTHER" id="PTHR23421">
    <property type="entry name" value="BETA-GALACTOSIDASE RELATED"/>
    <property type="match status" value="1"/>
</dbReference>
<dbReference type="AlphaFoldDB" id="A0A1Y3BSA4"/>
<dbReference type="Gene3D" id="3.20.20.80">
    <property type="entry name" value="Glycosidases"/>
    <property type="match status" value="1"/>
</dbReference>
<dbReference type="PROSITE" id="PS01182">
    <property type="entry name" value="GLYCOSYL_HYDROL_F35"/>
    <property type="match status" value="1"/>
</dbReference>
<organism evidence="7 8">
    <name type="scientific">Euroglyphus maynei</name>
    <name type="common">Mayne's house dust mite</name>
    <dbReference type="NCBI Taxonomy" id="6958"/>
    <lineage>
        <taxon>Eukaryota</taxon>
        <taxon>Metazoa</taxon>
        <taxon>Ecdysozoa</taxon>
        <taxon>Arthropoda</taxon>
        <taxon>Chelicerata</taxon>
        <taxon>Arachnida</taxon>
        <taxon>Acari</taxon>
        <taxon>Acariformes</taxon>
        <taxon>Sarcoptiformes</taxon>
        <taxon>Astigmata</taxon>
        <taxon>Psoroptidia</taxon>
        <taxon>Analgoidea</taxon>
        <taxon>Pyroglyphidae</taxon>
        <taxon>Pyroglyphinae</taxon>
        <taxon>Euroglyphus</taxon>
    </lineage>
</organism>
<dbReference type="Pfam" id="PF01301">
    <property type="entry name" value="Glyco_hydro_35"/>
    <property type="match status" value="1"/>
</dbReference>
<evidence type="ECO:0000313" key="8">
    <source>
        <dbReference type="Proteomes" id="UP000194236"/>
    </source>
</evidence>
<dbReference type="PRINTS" id="PR00742">
    <property type="entry name" value="GLHYDRLASE35"/>
</dbReference>
<proteinExistence type="inferred from homology"/>
<dbReference type="InterPro" id="IPR019801">
    <property type="entry name" value="Glyco_hydro_35_CS"/>
</dbReference>